<name>A0A1G5SBF6_9PROT</name>
<organism evidence="1 2">
    <name type="scientific">Nitrosomonas mobilis</name>
    <dbReference type="NCBI Taxonomy" id="51642"/>
    <lineage>
        <taxon>Bacteria</taxon>
        <taxon>Pseudomonadati</taxon>
        <taxon>Pseudomonadota</taxon>
        <taxon>Betaproteobacteria</taxon>
        <taxon>Nitrosomonadales</taxon>
        <taxon>Nitrosomonadaceae</taxon>
        <taxon>Nitrosomonas</taxon>
    </lineage>
</organism>
<protein>
    <submittedName>
        <fullName evidence="1">Uncharacterized protein</fullName>
    </submittedName>
</protein>
<gene>
    <name evidence="1" type="ORF">NSMM_190023</name>
</gene>
<dbReference type="AlphaFoldDB" id="A0A1G5SBF6"/>
<dbReference type="EMBL" id="FMWO01000024">
    <property type="protein sequence ID" value="SCZ84506.1"/>
    <property type="molecule type" value="Genomic_DNA"/>
</dbReference>
<reference evidence="1 2" key="1">
    <citation type="submission" date="2016-10" db="EMBL/GenBank/DDBJ databases">
        <authorList>
            <person name="de Groot N.N."/>
        </authorList>
    </citation>
    <scope>NUCLEOTIDE SEQUENCE [LARGE SCALE GENOMIC DNA]</scope>
    <source>
        <strain evidence="1">1</strain>
    </source>
</reference>
<accession>A0A1G5SBF6</accession>
<proteinExistence type="predicted"/>
<sequence>MDMSTGPKYNVYYIVLFYINVHLFY</sequence>
<evidence type="ECO:0000313" key="2">
    <source>
        <dbReference type="Proteomes" id="UP000198729"/>
    </source>
</evidence>
<dbReference type="STRING" id="51642.NSMM_190023"/>
<dbReference type="Proteomes" id="UP000198729">
    <property type="component" value="Unassembled WGS sequence"/>
</dbReference>
<evidence type="ECO:0000313" key="1">
    <source>
        <dbReference type="EMBL" id="SCZ84506.1"/>
    </source>
</evidence>
<keyword evidence="2" id="KW-1185">Reference proteome</keyword>